<reference evidence="2 3" key="1">
    <citation type="submission" date="2013-05" db="EMBL/GenBank/DDBJ databases">
        <authorList>
            <person name="Harkins D.M."/>
            <person name="Durkin A.S."/>
            <person name="Brinkac L.M."/>
            <person name="Haft D.H."/>
            <person name="Selengut J.D."/>
            <person name="Sanka R."/>
            <person name="DePew J."/>
            <person name="Purushe J."/>
            <person name="Hartskeerl R.A."/>
            <person name="Ahmed A."/>
            <person name="van der Linden H."/>
            <person name="Goris M.G.A."/>
            <person name="Vinetz J.M."/>
            <person name="Sutton G.G."/>
            <person name="Nierman W.C."/>
            <person name="Fouts D.E."/>
        </authorList>
    </citation>
    <scope>NUCLEOTIDE SEQUENCE [LARGE SCALE GENOMIC DNA]</scope>
    <source>
        <strain evidence="2 3">10</strain>
    </source>
</reference>
<evidence type="ECO:0000313" key="3">
    <source>
        <dbReference type="Proteomes" id="UP000018719"/>
    </source>
</evidence>
<protein>
    <submittedName>
        <fullName evidence="2">Transcriptional Coactivator p15</fullName>
    </submittedName>
</protein>
<feature type="domain" description="Transcriptional coactivator p15 (PC4) C-terminal" evidence="1">
    <location>
        <begin position="52"/>
        <end position="102"/>
    </location>
</feature>
<comment type="caution">
    <text evidence="2">The sequence shown here is derived from an EMBL/GenBank/DDBJ whole genome shotgun (WGS) entry which is preliminary data.</text>
</comment>
<dbReference type="GO" id="GO:0006355">
    <property type="term" value="P:regulation of DNA-templated transcription"/>
    <property type="evidence" value="ECO:0007669"/>
    <property type="project" value="InterPro"/>
</dbReference>
<dbReference type="EMBL" id="AHMM02000025">
    <property type="protein sequence ID" value="EQA34854.1"/>
    <property type="molecule type" value="Genomic_DNA"/>
</dbReference>
<dbReference type="Gene3D" id="2.30.31.10">
    <property type="entry name" value="Transcriptional Coactivator Pc4, Chain A"/>
    <property type="match status" value="1"/>
</dbReference>
<organism evidence="2 3">
    <name type="scientific">Leptospira inadai serovar Lyme str. 10</name>
    <dbReference type="NCBI Taxonomy" id="1049790"/>
    <lineage>
        <taxon>Bacteria</taxon>
        <taxon>Pseudomonadati</taxon>
        <taxon>Spirochaetota</taxon>
        <taxon>Spirochaetia</taxon>
        <taxon>Leptospirales</taxon>
        <taxon>Leptospiraceae</taxon>
        <taxon>Leptospira</taxon>
    </lineage>
</organism>
<proteinExistence type="predicted"/>
<dbReference type="Proteomes" id="UP000018719">
    <property type="component" value="Unassembled WGS sequence"/>
</dbReference>
<name>V6HQV8_9LEPT</name>
<accession>V6HQV8</accession>
<evidence type="ECO:0000259" key="1">
    <source>
        <dbReference type="Pfam" id="PF02229"/>
    </source>
</evidence>
<dbReference type="AlphaFoldDB" id="V6HQV8"/>
<sequence>MIQTLTFINTQKGSLRALFYGKLLEIQNRIRYFRIDFGDFKMSVIRDIDKGKGEIIRVEISEFKGNKYLNLRVWYTDSEGEYKPTQKGIAIPVGLYDEVKDAILAAESLLN</sequence>
<dbReference type="SUPFAM" id="SSF54447">
    <property type="entry name" value="ssDNA-binding transcriptional regulator domain"/>
    <property type="match status" value="1"/>
</dbReference>
<dbReference type="Pfam" id="PF02229">
    <property type="entry name" value="PC4"/>
    <property type="match status" value="1"/>
</dbReference>
<dbReference type="InterPro" id="IPR003173">
    <property type="entry name" value="PC4_C"/>
</dbReference>
<evidence type="ECO:0000313" key="2">
    <source>
        <dbReference type="EMBL" id="EQA34854.1"/>
    </source>
</evidence>
<dbReference type="InterPro" id="IPR009044">
    <property type="entry name" value="ssDNA-bd_transcriptional_reg"/>
</dbReference>
<dbReference type="STRING" id="1049790.LEP1GSC047_1383"/>
<dbReference type="GO" id="GO:0003677">
    <property type="term" value="F:DNA binding"/>
    <property type="evidence" value="ECO:0007669"/>
    <property type="project" value="InterPro"/>
</dbReference>
<gene>
    <name evidence="2" type="ORF">LEP1GSC047_1383</name>
</gene>